<sequence length="166" mass="18039">MQPRPIQLVGLASRASHVFIDLDNEELQQGIRAQVLPSSEQKSRVRHRRGPRRVRQRSHCRKLSLLVARCRTVSQAVGNSSYAGMGIFLKPNGLGACAAREIGRHEYVAACQPPIKGPRRTAALALSQAIAPCRKLSLGVASCRSVSQAVGISSYAGTEAVRIFNR</sequence>
<reference evidence="1 2" key="1">
    <citation type="journal article" date="2016" name="Mol. Biol. Evol.">
        <title>Comparative Genomics of Early-Diverging Mushroom-Forming Fungi Provides Insights into the Origins of Lignocellulose Decay Capabilities.</title>
        <authorList>
            <person name="Nagy L.G."/>
            <person name="Riley R."/>
            <person name="Tritt A."/>
            <person name="Adam C."/>
            <person name="Daum C."/>
            <person name="Floudas D."/>
            <person name="Sun H."/>
            <person name="Yadav J.S."/>
            <person name="Pangilinan J."/>
            <person name="Larsson K.H."/>
            <person name="Matsuura K."/>
            <person name="Barry K."/>
            <person name="Labutti K."/>
            <person name="Kuo R."/>
            <person name="Ohm R.A."/>
            <person name="Bhattacharya S.S."/>
            <person name="Shirouzu T."/>
            <person name="Yoshinaga Y."/>
            <person name="Martin F.M."/>
            <person name="Grigoriev I.V."/>
            <person name="Hibbett D.S."/>
        </authorList>
    </citation>
    <scope>NUCLEOTIDE SEQUENCE [LARGE SCALE GENOMIC DNA]</scope>
    <source>
        <strain evidence="1 2">93-53</strain>
    </source>
</reference>
<accession>A0A165GQK5</accession>
<evidence type="ECO:0000313" key="2">
    <source>
        <dbReference type="Proteomes" id="UP000076871"/>
    </source>
</evidence>
<dbReference type="RefSeq" id="XP_040768409.1">
    <property type="nucleotide sequence ID" value="XM_040902097.1"/>
</dbReference>
<proteinExistence type="predicted"/>
<dbReference type="InParanoid" id="A0A165GQK5"/>
<gene>
    <name evidence="1" type="ORF">LAESUDRAFT_344201</name>
</gene>
<evidence type="ECO:0000313" key="1">
    <source>
        <dbReference type="EMBL" id="KZT10669.1"/>
    </source>
</evidence>
<dbReference type="Proteomes" id="UP000076871">
    <property type="component" value="Unassembled WGS sequence"/>
</dbReference>
<keyword evidence="2" id="KW-1185">Reference proteome</keyword>
<organism evidence="1 2">
    <name type="scientific">Laetiporus sulphureus 93-53</name>
    <dbReference type="NCBI Taxonomy" id="1314785"/>
    <lineage>
        <taxon>Eukaryota</taxon>
        <taxon>Fungi</taxon>
        <taxon>Dikarya</taxon>
        <taxon>Basidiomycota</taxon>
        <taxon>Agaricomycotina</taxon>
        <taxon>Agaricomycetes</taxon>
        <taxon>Polyporales</taxon>
        <taxon>Laetiporus</taxon>
    </lineage>
</organism>
<protein>
    <submittedName>
        <fullName evidence="1">Uncharacterized protein</fullName>
    </submittedName>
</protein>
<dbReference type="GeneID" id="63819128"/>
<dbReference type="EMBL" id="KV427608">
    <property type="protein sequence ID" value="KZT10669.1"/>
    <property type="molecule type" value="Genomic_DNA"/>
</dbReference>
<name>A0A165GQK5_9APHY</name>
<dbReference type="AlphaFoldDB" id="A0A165GQK5"/>